<feature type="binding site" evidence="8">
    <location>
        <position position="178"/>
    </location>
    <ligand>
        <name>S-adenosyl-L-methionine</name>
        <dbReference type="ChEBI" id="CHEBI:59789"/>
    </ligand>
</feature>
<accession>E0W4F0</accession>
<feature type="binding site" evidence="8">
    <location>
        <position position="80"/>
    </location>
    <ligand>
        <name>S-adenosyl-L-methionine</name>
        <dbReference type="ChEBI" id="CHEBI:59789"/>
    </ligand>
</feature>
<dbReference type="GO" id="GO:0009966">
    <property type="term" value="P:regulation of signal transduction"/>
    <property type="evidence" value="ECO:0007669"/>
    <property type="project" value="UniProtKB-ARBA"/>
</dbReference>
<dbReference type="KEGG" id="phu:Phum_PHUM617740"/>
<evidence type="ECO:0000313" key="10">
    <source>
        <dbReference type="EnsemblMetazoa" id="PHUM617740-PA"/>
    </source>
</evidence>
<dbReference type="GO" id="GO:0032259">
    <property type="term" value="P:methylation"/>
    <property type="evidence" value="ECO:0007669"/>
    <property type="project" value="UniProtKB-KW"/>
</dbReference>
<dbReference type="HOGENOM" id="CLU_031312_0_0_1"/>
<dbReference type="SUPFAM" id="SSF53335">
    <property type="entry name" value="S-adenosyl-L-methionine-dependent methyltransferases"/>
    <property type="match status" value="1"/>
</dbReference>
<dbReference type="EC" id="2.1.1.233" evidence="7"/>
<evidence type="ECO:0000313" key="9">
    <source>
        <dbReference type="EMBL" id="EEB20506.1"/>
    </source>
</evidence>
<dbReference type="FunFam" id="3.40.50.150:FF:000092">
    <property type="entry name" value="Leucine carboxyl methyltransferase 1"/>
    <property type="match status" value="1"/>
</dbReference>
<dbReference type="Proteomes" id="UP000009046">
    <property type="component" value="Unassembled WGS sequence"/>
</dbReference>
<name>E0W4F0_PEDHC</name>
<comment type="similarity">
    <text evidence="3 7">Belongs to the methyltransferase superfamily. LCMT family.</text>
</comment>
<feature type="binding site" evidence="8">
    <location>
        <position position="55"/>
    </location>
    <ligand>
        <name>S-adenosyl-L-methionine</name>
        <dbReference type="ChEBI" id="CHEBI:59789"/>
    </ligand>
</feature>
<keyword evidence="5 7" id="KW-0808">Transferase</keyword>
<dbReference type="InterPro" id="IPR029063">
    <property type="entry name" value="SAM-dependent_MTases_sf"/>
</dbReference>
<comment type="catalytic activity">
    <reaction evidence="1 7">
        <text>[phosphatase 2A protein]-C-terminal L-leucine + S-adenosyl-L-methionine = [phosphatase 2A protein]-C-terminal L-leucine methyl ester + S-adenosyl-L-homocysteine</text>
        <dbReference type="Rhea" id="RHEA:48544"/>
        <dbReference type="Rhea" id="RHEA-COMP:12134"/>
        <dbReference type="Rhea" id="RHEA-COMP:12135"/>
        <dbReference type="ChEBI" id="CHEBI:57856"/>
        <dbReference type="ChEBI" id="CHEBI:59789"/>
        <dbReference type="ChEBI" id="CHEBI:90516"/>
        <dbReference type="ChEBI" id="CHEBI:90517"/>
        <dbReference type="EC" id="2.1.1.233"/>
    </reaction>
</comment>
<evidence type="ECO:0000256" key="7">
    <source>
        <dbReference type="PIRNR" id="PIRNR016305"/>
    </source>
</evidence>
<keyword evidence="6 7" id="KW-0949">S-adenosyl-L-methionine</keyword>
<evidence type="ECO:0000256" key="1">
    <source>
        <dbReference type="ARBA" id="ARBA00000724"/>
    </source>
</evidence>
<keyword evidence="4 7" id="KW-0489">Methyltransferase</keyword>
<dbReference type="CTD" id="8239905"/>
<dbReference type="OMA" id="IIYEPIR"/>
<reference evidence="9" key="2">
    <citation type="submission" date="2007-04" db="EMBL/GenBank/DDBJ databases">
        <title>The genome of the human body louse.</title>
        <authorList>
            <consortium name="The Human Body Louse Genome Consortium"/>
            <person name="Kirkness E."/>
            <person name="Walenz B."/>
            <person name="Hass B."/>
            <person name="Bruggner R."/>
            <person name="Strausberg R."/>
        </authorList>
    </citation>
    <scope>NUCLEOTIDE SEQUENCE</scope>
    <source>
        <strain evidence="9">USDA</strain>
    </source>
</reference>
<evidence type="ECO:0000256" key="3">
    <source>
        <dbReference type="ARBA" id="ARBA00010703"/>
    </source>
</evidence>
<dbReference type="PIRSF" id="PIRSF016305">
    <property type="entry name" value="LCM_mtfrase"/>
    <property type="match status" value="1"/>
</dbReference>
<dbReference type="PANTHER" id="PTHR13600:SF33">
    <property type="entry name" value="LEUCINE CARBOXYL METHYLTRANSFERASE 1"/>
    <property type="match status" value="1"/>
</dbReference>
<keyword evidence="11" id="KW-1185">Reference proteome</keyword>
<gene>
    <name evidence="10" type="primary">8239905</name>
    <name evidence="9" type="ORF">Phum_PHUM617740</name>
</gene>
<evidence type="ECO:0000256" key="6">
    <source>
        <dbReference type="ARBA" id="ARBA00022691"/>
    </source>
</evidence>
<evidence type="ECO:0000256" key="4">
    <source>
        <dbReference type="ARBA" id="ARBA00022603"/>
    </source>
</evidence>
<dbReference type="GeneID" id="8239905"/>
<dbReference type="Gene3D" id="3.40.50.150">
    <property type="entry name" value="Vaccinia Virus protein VP39"/>
    <property type="match status" value="1"/>
</dbReference>
<dbReference type="InParanoid" id="E0W4F0"/>
<organism>
    <name type="scientific">Pediculus humanus subsp. corporis</name>
    <name type="common">Body louse</name>
    <dbReference type="NCBI Taxonomy" id="121224"/>
    <lineage>
        <taxon>Eukaryota</taxon>
        <taxon>Metazoa</taxon>
        <taxon>Ecdysozoa</taxon>
        <taxon>Arthropoda</taxon>
        <taxon>Hexapoda</taxon>
        <taxon>Insecta</taxon>
        <taxon>Pterygota</taxon>
        <taxon>Neoptera</taxon>
        <taxon>Paraneoptera</taxon>
        <taxon>Psocodea</taxon>
        <taxon>Troctomorpha</taxon>
        <taxon>Phthiraptera</taxon>
        <taxon>Anoplura</taxon>
        <taxon>Pediculidae</taxon>
        <taxon>Pediculus</taxon>
    </lineage>
</organism>
<proteinExistence type="inferred from homology"/>
<dbReference type="AlphaFoldDB" id="E0W4F0"/>
<comment type="function">
    <text evidence="2 7">Methylates the carboxyl group of the C-terminal leucine residue of protein phosphatase 2A catalytic subunits to form alpha-leucine ester residues.</text>
</comment>
<dbReference type="STRING" id="121224.E0W4F0"/>
<evidence type="ECO:0000313" key="11">
    <source>
        <dbReference type="Proteomes" id="UP000009046"/>
    </source>
</evidence>
<dbReference type="OrthoDB" id="203237at2759"/>
<feature type="binding site" evidence="8">
    <location>
        <begin position="151"/>
        <end position="152"/>
    </location>
    <ligand>
        <name>S-adenosyl-L-methionine</name>
        <dbReference type="ChEBI" id="CHEBI:59789"/>
    </ligand>
</feature>
<dbReference type="EMBL" id="DS235886">
    <property type="protein sequence ID" value="EEB20506.1"/>
    <property type="molecule type" value="Genomic_DNA"/>
</dbReference>
<dbReference type="InterPro" id="IPR007213">
    <property type="entry name" value="Ppm1/Ppm2/Tcmp"/>
</dbReference>
<sequence length="312" mass="35932">MEKITDEAVQATNDDASECKRCAVQLGYWIDPYIQFFVKGTDRKAPEINRGYYARTMGVWFLLEKFVKTAGKNCQIVNLGGGFDTLYWRLKDSGYMIGNYVEVDFPTVTSRKCHFIKRNKQLLEKIHMEDGEIRLSATDLHASGFHIIGADLRNIQDLESKLKDSDIKFNMPTFILAECVLVYMELHSGKVLLKFFSEKFKSAIFVNYEQVNIGDRFGEVMLKNLRARGCPLAGADACQSLSSQETRFLNNGWDKVKSYDMVKVYHALPSQDRQRIEQLELLDEQEILIQLFQHYCMVIALKGEDFDCVDFT</sequence>
<dbReference type="PANTHER" id="PTHR13600">
    <property type="entry name" value="LEUCINE CARBOXYL METHYLTRANSFERASE"/>
    <property type="match status" value="1"/>
</dbReference>
<dbReference type="EnsemblMetazoa" id="PHUM617740-RA">
    <property type="protein sequence ID" value="PHUM617740-PA"/>
    <property type="gene ID" value="PHUM617740"/>
</dbReference>
<dbReference type="EMBL" id="AAZO01007556">
    <property type="status" value="NOT_ANNOTATED_CDS"/>
    <property type="molecule type" value="Genomic_DNA"/>
</dbReference>
<reference evidence="9" key="1">
    <citation type="submission" date="2007-04" db="EMBL/GenBank/DDBJ databases">
        <title>Annotation of Pediculus humanus corporis strain USDA.</title>
        <authorList>
            <person name="Kirkness E."/>
            <person name="Hannick L."/>
            <person name="Hass B."/>
            <person name="Bruggner R."/>
            <person name="Lawson D."/>
            <person name="Bidwell S."/>
            <person name="Joardar V."/>
            <person name="Caler E."/>
            <person name="Walenz B."/>
            <person name="Inman J."/>
            <person name="Schobel S."/>
            <person name="Galinsky K."/>
            <person name="Amedeo P."/>
            <person name="Strausberg R."/>
        </authorList>
    </citation>
    <scope>NUCLEOTIDE SEQUENCE</scope>
    <source>
        <strain evidence="9">USDA</strain>
    </source>
</reference>
<protein>
    <recommendedName>
        <fullName evidence="7">Leucine carboxyl methyltransferase 1</fullName>
        <ecNumber evidence="7">2.1.1.233</ecNumber>
    </recommendedName>
</protein>
<dbReference type="GO" id="GO:0018423">
    <property type="term" value="F:protein C-terminal leucine carboxyl O-methyltransferase activity"/>
    <property type="evidence" value="ECO:0007669"/>
    <property type="project" value="UniProtKB-EC"/>
</dbReference>
<dbReference type="FunCoup" id="E0W4F0">
    <property type="interactions" value="1518"/>
</dbReference>
<dbReference type="GO" id="GO:0005829">
    <property type="term" value="C:cytosol"/>
    <property type="evidence" value="ECO:0007669"/>
    <property type="project" value="TreeGrafter"/>
</dbReference>
<evidence type="ECO:0000256" key="2">
    <source>
        <dbReference type="ARBA" id="ARBA00003455"/>
    </source>
</evidence>
<evidence type="ECO:0000256" key="5">
    <source>
        <dbReference type="ARBA" id="ARBA00022679"/>
    </source>
</evidence>
<dbReference type="eggNOG" id="KOG2918">
    <property type="taxonomic scope" value="Eukaryota"/>
</dbReference>
<dbReference type="InterPro" id="IPR016651">
    <property type="entry name" value="LCMT1"/>
</dbReference>
<dbReference type="RefSeq" id="XP_002433244.1">
    <property type="nucleotide sequence ID" value="XM_002433199.1"/>
</dbReference>
<evidence type="ECO:0000256" key="8">
    <source>
        <dbReference type="PIRSR" id="PIRSR016305-1"/>
    </source>
</evidence>
<dbReference type="VEuPathDB" id="VectorBase:PHUM617740"/>
<dbReference type="Pfam" id="PF04072">
    <property type="entry name" value="LCM"/>
    <property type="match status" value="1"/>
</dbReference>
<reference evidence="10" key="3">
    <citation type="submission" date="2020-05" db="UniProtKB">
        <authorList>
            <consortium name="EnsemblMetazoa"/>
        </authorList>
    </citation>
    <scope>IDENTIFICATION</scope>
    <source>
        <strain evidence="10">USDA</strain>
    </source>
</reference>